<feature type="region of interest" description="Disordered" evidence="1">
    <location>
        <begin position="54"/>
        <end position="110"/>
    </location>
</feature>
<feature type="non-terminal residue" evidence="2">
    <location>
        <position position="202"/>
    </location>
</feature>
<proteinExistence type="predicted"/>
<evidence type="ECO:0000313" key="2">
    <source>
        <dbReference type="EMBL" id="GAG16693.1"/>
    </source>
</evidence>
<reference evidence="2" key="1">
    <citation type="journal article" date="2014" name="Front. Microbiol.">
        <title>High frequency of phylogenetically diverse reductive dehalogenase-homologous genes in deep subseafloor sedimentary metagenomes.</title>
        <authorList>
            <person name="Kawai M."/>
            <person name="Futagami T."/>
            <person name="Toyoda A."/>
            <person name="Takaki Y."/>
            <person name="Nishi S."/>
            <person name="Hori S."/>
            <person name="Arai W."/>
            <person name="Tsubouchi T."/>
            <person name="Morono Y."/>
            <person name="Uchiyama I."/>
            <person name="Ito T."/>
            <person name="Fujiyama A."/>
            <person name="Inagaki F."/>
            <person name="Takami H."/>
        </authorList>
    </citation>
    <scope>NUCLEOTIDE SEQUENCE</scope>
    <source>
        <strain evidence="2">Expedition CK06-06</strain>
    </source>
</reference>
<feature type="compositionally biased region" description="Basic and acidic residues" evidence="1">
    <location>
        <begin position="54"/>
        <end position="64"/>
    </location>
</feature>
<protein>
    <submittedName>
        <fullName evidence="2">Uncharacterized protein</fullName>
    </submittedName>
</protein>
<evidence type="ECO:0000256" key="1">
    <source>
        <dbReference type="SAM" id="MobiDB-lite"/>
    </source>
</evidence>
<dbReference type="AlphaFoldDB" id="X0VW75"/>
<accession>X0VW75</accession>
<name>X0VW75_9ZZZZ</name>
<sequence>MGREREEILKKLSNELADEIPDGPIKETILALLNMIEEDAEMIRQLKEEVQRLRDENNRLKGEQGKPTIRPGKPKDSGGGKGENKDISSEKERNAGKRSSGRKRGSKKDQIEIDRTEVCEVDTDLLPPDAVFKGYAEVTVQDLIIATDNVLFRKEVYYSASENKTYMAEVPAGYEGEYGPQIKATALILKNECNMSEPKILE</sequence>
<dbReference type="EMBL" id="BARS01035273">
    <property type="protein sequence ID" value="GAG16693.1"/>
    <property type="molecule type" value="Genomic_DNA"/>
</dbReference>
<feature type="compositionally biased region" description="Basic and acidic residues" evidence="1">
    <location>
        <begin position="73"/>
        <end position="95"/>
    </location>
</feature>
<comment type="caution">
    <text evidence="2">The sequence shown here is derived from an EMBL/GenBank/DDBJ whole genome shotgun (WGS) entry which is preliminary data.</text>
</comment>
<gene>
    <name evidence="2" type="ORF">S01H1_54367</name>
</gene>
<organism evidence="2">
    <name type="scientific">marine sediment metagenome</name>
    <dbReference type="NCBI Taxonomy" id="412755"/>
    <lineage>
        <taxon>unclassified sequences</taxon>
        <taxon>metagenomes</taxon>
        <taxon>ecological metagenomes</taxon>
    </lineage>
</organism>